<comment type="caution">
    <text evidence="4">The sequence shown here is derived from an EMBL/GenBank/DDBJ whole genome shotgun (WGS) entry which is preliminary data.</text>
</comment>
<evidence type="ECO:0000256" key="1">
    <source>
        <dbReference type="ARBA" id="ARBA00008779"/>
    </source>
</evidence>
<dbReference type="PANTHER" id="PTHR42693:SF53">
    <property type="entry name" value="ENDO-4-O-SULFATASE"/>
    <property type="match status" value="1"/>
</dbReference>
<feature type="domain" description="Sulfatase N-terminal" evidence="3">
    <location>
        <begin position="210"/>
        <end position="491"/>
    </location>
</feature>
<dbReference type="SUPFAM" id="SSF47413">
    <property type="entry name" value="lambda repressor-like DNA-binding domains"/>
    <property type="match status" value="1"/>
</dbReference>
<dbReference type="GO" id="GO:0004065">
    <property type="term" value="F:arylsulfatase activity"/>
    <property type="evidence" value="ECO:0007669"/>
    <property type="project" value="TreeGrafter"/>
</dbReference>
<reference evidence="4" key="1">
    <citation type="submission" date="2022-10" db="EMBL/GenBank/DDBJ databases">
        <authorList>
            <person name="Chen Y."/>
            <person name="Dougan E. K."/>
            <person name="Chan C."/>
            <person name="Rhodes N."/>
            <person name="Thang M."/>
        </authorList>
    </citation>
    <scope>NUCLEOTIDE SEQUENCE</scope>
</reference>
<dbReference type="EMBL" id="CAMXCT020000001">
    <property type="protein sequence ID" value="CAL1125181.1"/>
    <property type="molecule type" value="Genomic_DNA"/>
</dbReference>
<evidence type="ECO:0000313" key="7">
    <source>
        <dbReference type="Proteomes" id="UP001152797"/>
    </source>
</evidence>
<evidence type="ECO:0000313" key="4">
    <source>
        <dbReference type="EMBL" id="CAI3971806.1"/>
    </source>
</evidence>
<dbReference type="Pfam" id="PF00884">
    <property type="entry name" value="Sulfatase"/>
    <property type="match status" value="1"/>
</dbReference>
<evidence type="ECO:0000313" key="6">
    <source>
        <dbReference type="EMBL" id="CAL4759118.1"/>
    </source>
</evidence>
<dbReference type="CDD" id="cd16027">
    <property type="entry name" value="SGSH"/>
    <property type="match status" value="1"/>
</dbReference>
<dbReference type="AlphaFoldDB" id="A0A9P1BEB1"/>
<reference evidence="5" key="2">
    <citation type="submission" date="2024-04" db="EMBL/GenBank/DDBJ databases">
        <authorList>
            <person name="Chen Y."/>
            <person name="Shah S."/>
            <person name="Dougan E. K."/>
            <person name="Thang M."/>
            <person name="Chan C."/>
        </authorList>
    </citation>
    <scope>NUCLEOTIDE SEQUENCE [LARGE SCALE GENOMIC DNA]</scope>
</reference>
<dbReference type="InterPro" id="IPR050738">
    <property type="entry name" value="Sulfatase"/>
</dbReference>
<dbReference type="SUPFAM" id="SSF53649">
    <property type="entry name" value="Alkaline phosphatase-like"/>
    <property type="match status" value="1"/>
</dbReference>
<keyword evidence="7" id="KW-1185">Reference proteome</keyword>
<dbReference type="EMBL" id="CAMXCT030000001">
    <property type="protein sequence ID" value="CAL4759118.1"/>
    <property type="molecule type" value="Genomic_DNA"/>
</dbReference>
<evidence type="ECO:0000259" key="3">
    <source>
        <dbReference type="Pfam" id="PF00884"/>
    </source>
</evidence>
<proteinExistence type="inferred from homology"/>
<dbReference type="InterPro" id="IPR017850">
    <property type="entry name" value="Alkaline_phosphatase_core_sf"/>
</dbReference>
<organism evidence="4">
    <name type="scientific">Cladocopium goreaui</name>
    <dbReference type="NCBI Taxonomy" id="2562237"/>
    <lineage>
        <taxon>Eukaryota</taxon>
        <taxon>Sar</taxon>
        <taxon>Alveolata</taxon>
        <taxon>Dinophyceae</taxon>
        <taxon>Suessiales</taxon>
        <taxon>Symbiodiniaceae</taxon>
        <taxon>Cladocopium</taxon>
    </lineage>
</organism>
<dbReference type="GO" id="GO:0003677">
    <property type="term" value="F:DNA binding"/>
    <property type="evidence" value="ECO:0007669"/>
    <property type="project" value="InterPro"/>
</dbReference>
<evidence type="ECO:0000313" key="5">
    <source>
        <dbReference type="EMBL" id="CAL1125181.1"/>
    </source>
</evidence>
<gene>
    <name evidence="4" type="ORF">C1SCF055_LOCUS396</name>
</gene>
<dbReference type="EMBL" id="CAMXCT010000001">
    <property type="protein sequence ID" value="CAI3971806.1"/>
    <property type="molecule type" value="Genomic_DNA"/>
</dbReference>
<dbReference type="InterPro" id="IPR000917">
    <property type="entry name" value="Sulfatase_N"/>
</dbReference>
<dbReference type="OrthoDB" id="96314at2759"/>
<name>A0A9P1BEB1_9DINO</name>
<evidence type="ECO:0000256" key="2">
    <source>
        <dbReference type="ARBA" id="ARBA00022801"/>
    </source>
</evidence>
<dbReference type="Gene3D" id="3.40.720.10">
    <property type="entry name" value="Alkaline Phosphatase, subunit A"/>
    <property type="match status" value="1"/>
</dbReference>
<dbReference type="InterPro" id="IPR010982">
    <property type="entry name" value="Lambda_DNA-bd_dom_sf"/>
</dbReference>
<dbReference type="Proteomes" id="UP001152797">
    <property type="component" value="Unassembled WGS sequence"/>
</dbReference>
<keyword evidence="2" id="KW-0378">Hydrolase</keyword>
<accession>A0A9P1BEB1</accession>
<comment type="similarity">
    <text evidence="1">Belongs to the sulfatase family.</text>
</comment>
<sequence>MNNQHSNPDRIRRSLDRRTTDGFCDCGSQRQPALHRIASVRQQEGVSLRQLRSMMKIGLPELRRQERATTDLRLSELYRWQQALKVPVAELLSDPPDRLSPSLVERTRMVRAMKTALSIVDRCDNPEMKQLAEQLVAELNEAIPGLESVGAWPLVQQRNGKDFGRTLEQIISTQLVDESTLMFQGILRLLVAMLIACAVTPLQASEQTAPNIVWIFVEDMNGWMGCYGDDTVPTPNIDRLAARGLRFDRAYMPAGVCSATRSAMALGTMQTTMGVHNHRSSRQRVPEEVIYLPDGVKTFYEILRDNGYYVYNGGGKNDFNFIWDKKDLYDFDGRRIGFHGPEWRKRAADQPFFAQIQLRGGKNTGQFAGAKKIDNDKTHTDPAAVEVPPYYPDHEVIRKEIAHHYDCIRQTDDEVGQIIAALEQDNLLDNTIVFFFTDHGMRLHRHKQWLYEGGIRVPVVVAGLGIPEDASRDDLISGIDITTTTLALAGVPIPDYMEGRDLFESDHEPREFVISARDRCDFTIERVRAVTTERYKYLRNFLTDRSFMQPQYRDGRDYMEVCRILHEEGKLSPVQDFKWSETRVPEEFYDLVNDPHETVNLVDDPEFADELNKHRQILQTWIEETDDKGQYPESIDSLRGVLKERGDKAVNPEYDKARGK</sequence>
<dbReference type="Gene3D" id="1.10.260.40">
    <property type="entry name" value="lambda repressor-like DNA-binding domains"/>
    <property type="match status" value="1"/>
</dbReference>
<protein>
    <submittedName>
        <fullName evidence="6">Ulvan-active sulfatase (Polysaccharid e utilization locus H protein P32) (PUL H protein P32) (Sulfatase family S1 subfamily 8 protein P32) (P32_S1_8)</fullName>
    </submittedName>
</protein>
<dbReference type="PANTHER" id="PTHR42693">
    <property type="entry name" value="ARYLSULFATASE FAMILY MEMBER"/>
    <property type="match status" value="1"/>
</dbReference>